<dbReference type="PANTHER" id="PTHR47765">
    <property type="entry name" value="3'-5' EXONUCLEASE DOMAIN-CONTAINING PROTEIN"/>
    <property type="match status" value="1"/>
</dbReference>
<evidence type="ECO:0000313" key="2">
    <source>
        <dbReference type="EMBL" id="EPS71795.1"/>
    </source>
</evidence>
<sequence length="507" mass="56987">MQNEAPAIHLVTSTGSAEFAHLTYALTHSSVIGLDAEWKPHHSLSAFPTVSLLQVACQLIDSRELPVFLVDLQSIRLTEAYDVLREMFVCPSVIKLGFRFKQDLVYLSSTFCEGGCGPGFDRVEPFIDIAAIYNILQPRRIPKQSCKGLATICKEVLGIFLAKELQCSDWSQRPLTEEQKIYAAEDARCLVEIFNVLHQKVVREGIPSLSQKKDQHSEVDTGLKHVLEHPNGCSTVMRATFCEPANMVHKAVVEPKNGSEIVDGVESMKPCDTSMQVDSYLLWIIRKHGDKLFLGDADRRPKSFKMKAKKPSGSAGKAPENLDDWQGPALWDSVSGGDGCPKFLCDVMVEGLAKHLRCVGIDSAIPVSTKPDARDLIEQARKEKRVILTRDLKLLKYGYLIGNQIYRIKSLLKNDQLVEVMETFKLKISEDQLMSRCSKCNGRFIQKALTSEEAVEAAKGLQVIPKCLFNRNLEFWQCEDCHQIYWEGTQYQNAVQKFIDVCKLNVM</sequence>
<comment type="caution">
    <text evidence="2">The sequence shown here is derived from an EMBL/GenBank/DDBJ whole genome shotgun (WGS) entry which is preliminary data.</text>
</comment>
<dbReference type="SMART" id="SM00474">
    <property type="entry name" value="35EXOc"/>
    <property type="match status" value="1"/>
</dbReference>
<feature type="domain" description="3'-5' exonuclease" evidence="1">
    <location>
        <begin position="8"/>
        <end position="202"/>
    </location>
</feature>
<dbReference type="Pfam" id="PF01612">
    <property type="entry name" value="DNA_pol_A_exo1"/>
    <property type="match status" value="1"/>
</dbReference>
<dbReference type="SUPFAM" id="SSF53098">
    <property type="entry name" value="Ribonuclease H-like"/>
    <property type="match status" value="1"/>
</dbReference>
<gene>
    <name evidence="2" type="ORF">M569_02957</name>
</gene>
<dbReference type="InterPro" id="IPR036397">
    <property type="entry name" value="RNaseH_sf"/>
</dbReference>
<dbReference type="GO" id="GO:0003676">
    <property type="term" value="F:nucleic acid binding"/>
    <property type="evidence" value="ECO:0007669"/>
    <property type="project" value="InterPro"/>
</dbReference>
<dbReference type="InterPro" id="IPR012337">
    <property type="entry name" value="RNaseH-like_sf"/>
</dbReference>
<dbReference type="Proteomes" id="UP000015453">
    <property type="component" value="Unassembled WGS sequence"/>
</dbReference>
<organism evidence="2 3">
    <name type="scientific">Genlisea aurea</name>
    <dbReference type="NCBI Taxonomy" id="192259"/>
    <lineage>
        <taxon>Eukaryota</taxon>
        <taxon>Viridiplantae</taxon>
        <taxon>Streptophyta</taxon>
        <taxon>Embryophyta</taxon>
        <taxon>Tracheophyta</taxon>
        <taxon>Spermatophyta</taxon>
        <taxon>Magnoliopsida</taxon>
        <taxon>eudicotyledons</taxon>
        <taxon>Gunneridae</taxon>
        <taxon>Pentapetalae</taxon>
        <taxon>asterids</taxon>
        <taxon>lamiids</taxon>
        <taxon>Lamiales</taxon>
        <taxon>Lentibulariaceae</taxon>
        <taxon>Genlisea</taxon>
    </lineage>
</organism>
<dbReference type="InterPro" id="IPR002562">
    <property type="entry name" value="3'-5'_exonuclease_dom"/>
</dbReference>
<dbReference type="OrthoDB" id="10261556at2759"/>
<evidence type="ECO:0000313" key="3">
    <source>
        <dbReference type="Proteomes" id="UP000015453"/>
    </source>
</evidence>
<dbReference type="InterPro" id="IPR052408">
    <property type="entry name" value="Exonuclease_MUT-7-like"/>
</dbReference>
<proteinExistence type="predicted"/>
<name>S8CXT5_9LAMI</name>
<accession>S8CXT5</accession>
<dbReference type="Gene3D" id="3.30.420.10">
    <property type="entry name" value="Ribonuclease H-like superfamily/Ribonuclease H"/>
    <property type="match status" value="1"/>
</dbReference>
<protein>
    <recommendedName>
        <fullName evidence="1">3'-5' exonuclease domain-containing protein</fullName>
    </recommendedName>
</protein>
<dbReference type="AlphaFoldDB" id="S8CXT5"/>
<keyword evidence="3" id="KW-1185">Reference proteome</keyword>
<evidence type="ECO:0000259" key="1">
    <source>
        <dbReference type="SMART" id="SM00474"/>
    </source>
</evidence>
<dbReference type="GO" id="GO:0006139">
    <property type="term" value="P:nucleobase-containing compound metabolic process"/>
    <property type="evidence" value="ECO:0007669"/>
    <property type="project" value="InterPro"/>
</dbReference>
<dbReference type="Pfam" id="PF01927">
    <property type="entry name" value="Mut7-C"/>
    <property type="match status" value="1"/>
</dbReference>
<dbReference type="EMBL" id="AUSU01001107">
    <property type="protein sequence ID" value="EPS71795.1"/>
    <property type="molecule type" value="Genomic_DNA"/>
</dbReference>
<dbReference type="PANTHER" id="PTHR47765:SF2">
    <property type="entry name" value="EXONUCLEASE MUT-7 HOMOLOG"/>
    <property type="match status" value="1"/>
</dbReference>
<reference evidence="2 3" key="1">
    <citation type="journal article" date="2013" name="BMC Genomics">
        <title>The miniature genome of a carnivorous plant Genlisea aurea contains a low number of genes and short non-coding sequences.</title>
        <authorList>
            <person name="Leushkin E.V."/>
            <person name="Sutormin R.A."/>
            <person name="Nabieva E.R."/>
            <person name="Penin A.A."/>
            <person name="Kondrashov A.S."/>
            <person name="Logacheva M.D."/>
        </authorList>
    </citation>
    <scope>NUCLEOTIDE SEQUENCE [LARGE SCALE GENOMIC DNA]</scope>
</reference>
<dbReference type="InterPro" id="IPR002782">
    <property type="entry name" value="Mut7-C_RNAse_dom"/>
</dbReference>
<dbReference type="GO" id="GO:0008408">
    <property type="term" value="F:3'-5' exonuclease activity"/>
    <property type="evidence" value="ECO:0007669"/>
    <property type="project" value="InterPro"/>
</dbReference>